<dbReference type="NCBIfam" id="NF006500">
    <property type="entry name" value="PRK08937.2-4"/>
    <property type="match status" value="1"/>
</dbReference>
<proteinExistence type="predicted"/>
<evidence type="ECO:0000259" key="2">
    <source>
        <dbReference type="SMART" id="SM00998"/>
    </source>
</evidence>
<evidence type="ECO:0000256" key="1">
    <source>
        <dbReference type="ARBA" id="ARBA00023239"/>
    </source>
</evidence>
<dbReference type="CDD" id="cd01597">
    <property type="entry name" value="pCLME"/>
    <property type="match status" value="1"/>
</dbReference>
<comment type="caution">
    <text evidence="3">The sequence shown here is derived from an EMBL/GenBank/DDBJ whole genome shotgun (WGS) entry which is preliminary data.</text>
</comment>
<dbReference type="GO" id="GO:0004018">
    <property type="term" value="F:N6-(1,2-dicarboxyethyl)AMP AMP-lyase (fumarate-forming) activity"/>
    <property type="evidence" value="ECO:0007669"/>
    <property type="project" value="TreeGrafter"/>
</dbReference>
<evidence type="ECO:0000313" key="4">
    <source>
        <dbReference type="Proteomes" id="UP000032066"/>
    </source>
</evidence>
<dbReference type="Pfam" id="PF00206">
    <property type="entry name" value="Lyase_1"/>
    <property type="match status" value="1"/>
</dbReference>
<dbReference type="PATRIC" id="fig|2064.6.peg.5920"/>
<dbReference type="OrthoDB" id="9768878at2"/>
<dbReference type="InterPro" id="IPR000362">
    <property type="entry name" value="Fumarate_lyase_fam"/>
</dbReference>
<dbReference type="Proteomes" id="UP000032066">
    <property type="component" value="Unassembled WGS sequence"/>
</dbReference>
<organism evidence="3 4">
    <name type="scientific">Kitasatospora griseola</name>
    <name type="common">Streptomyces griseolosporeus</name>
    <dbReference type="NCBI Taxonomy" id="2064"/>
    <lineage>
        <taxon>Bacteria</taxon>
        <taxon>Bacillati</taxon>
        <taxon>Actinomycetota</taxon>
        <taxon>Actinomycetes</taxon>
        <taxon>Kitasatosporales</taxon>
        <taxon>Streptomycetaceae</taxon>
        <taxon>Kitasatospora</taxon>
    </lineage>
</organism>
<dbReference type="FunFam" id="1.20.200.10:FF:000014">
    <property type="entry name" value="3-carboxy-cis,cis-muconate cycloisomerase"/>
    <property type="match status" value="1"/>
</dbReference>
<dbReference type="InterPro" id="IPR022761">
    <property type="entry name" value="Fumarate_lyase_N"/>
</dbReference>
<dbReference type="Gene3D" id="1.20.200.10">
    <property type="entry name" value="Fumarase/aspartase (Central domain)"/>
    <property type="match status" value="1"/>
</dbReference>
<accession>A0A0D0PW38</accession>
<dbReference type="RefSeq" id="WP_043915014.1">
    <property type="nucleotide sequence ID" value="NZ_JXZB01000004.1"/>
</dbReference>
<dbReference type="InterPro" id="IPR019468">
    <property type="entry name" value="AdenyloSucc_lyase_C"/>
</dbReference>
<evidence type="ECO:0000313" key="3">
    <source>
        <dbReference type="EMBL" id="KIQ62768.1"/>
    </source>
</evidence>
<keyword evidence="1 3" id="KW-0456">Lyase</keyword>
<keyword evidence="4" id="KW-1185">Reference proteome</keyword>
<feature type="domain" description="Adenylosuccinate lyase C-terminal" evidence="2">
    <location>
        <begin position="384"/>
        <end position="460"/>
    </location>
</feature>
<reference evidence="3 4" key="1">
    <citation type="submission" date="2015-02" db="EMBL/GenBank/DDBJ databases">
        <title>Draft genome sequence of Kitasatospora griseola MF730-N6, a bafilomycin, terpentecin and satosporin producer.</title>
        <authorList>
            <person name="Arens J.C."/>
            <person name="Haltli B."/>
            <person name="Kerr R.G."/>
        </authorList>
    </citation>
    <scope>NUCLEOTIDE SEQUENCE [LARGE SCALE GENOMIC DNA]</scope>
    <source>
        <strain evidence="3 4">MF730-N6</strain>
    </source>
</reference>
<dbReference type="InterPro" id="IPR008948">
    <property type="entry name" value="L-Aspartase-like"/>
</dbReference>
<dbReference type="EMBL" id="JXZB01000004">
    <property type="protein sequence ID" value="KIQ62768.1"/>
    <property type="molecule type" value="Genomic_DNA"/>
</dbReference>
<sequence>MSTHTHDAVTTESCRHDRGHITDSRFYGNRYATPDSRRIFCDVCRNQRWLDIEAALALAQGELGLIPQDMAEKIAASAKLELLDLDAVQDSIEDSGHSLVGLLRVFETVCGPEAGQYIHYGATTQDIQDTAQSLEIRDVLDVLEPQVARLIDCLSGLAAEHAETVMLGRTHAQPALPIGFGLKVSGWTDELLRHRDRLTALRERAVAAQLFGGAGSMAGFGELGPALLDRFADRLGLKVPTTVWHAARDRPVEFVTVLAMVTGTLGRIADEIRTLSRPEFGEVSEAWRPGKVGSSTMPHKRNPERAEQIVVMARLASGQAAAALAALIGDHERDSRALRIEWAVVPDIAHYCLAACTMMLESVTGLIVHTDRMRANAEAVADKIMSERLMLALGQQIGKQRAHEAVYDLTQQAQQEGRPVRTLLAEHPRISGLFSAAELAEIFNPDGYLGSSAALAARVVAEAHKSLGSLDAR</sequence>
<gene>
    <name evidence="3" type="ORF">TR51_27895</name>
</gene>
<dbReference type="STRING" id="2064.TR51_27895"/>
<dbReference type="Pfam" id="PF10397">
    <property type="entry name" value="ADSL_C"/>
    <property type="match status" value="1"/>
</dbReference>
<dbReference type="Gene3D" id="1.10.40.30">
    <property type="entry name" value="Fumarase/aspartase (C-terminal domain)"/>
    <property type="match status" value="1"/>
</dbReference>
<dbReference type="GO" id="GO:0044208">
    <property type="term" value="P:'de novo' AMP biosynthetic process"/>
    <property type="evidence" value="ECO:0007669"/>
    <property type="project" value="TreeGrafter"/>
</dbReference>
<dbReference type="PANTHER" id="PTHR43172:SF1">
    <property type="entry name" value="ADENYLOSUCCINATE LYASE"/>
    <property type="match status" value="1"/>
</dbReference>
<dbReference type="SUPFAM" id="SSF48557">
    <property type="entry name" value="L-aspartase-like"/>
    <property type="match status" value="1"/>
</dbReference>
<dbReference type="PRINTS" id="PR00149">
    <property type="entry name" value="FUMRATELYASE"/>
</dbReference>
<dbReference type="GO" id="GO:0070626">
    <property type="term" value="F:(S)-2-(5-amino-1-(5-phospho-D-ribosyl)imidazole-4-carboxamido) succinate lyase (fumarate-forming) activity"/>
    <property type="evidence" value="ECO:0007669"/>
    <property type="project" value="TreeGrafter"/>
</dbReference>
<dbReference type="PRINTS" id="PR00145">
    <property type="entry name" value="ARGSUCLYASE"/>
</dbReference>
<protein>
    <submittedName>
        <fullName evidence="3">Adenylosuccinate lyase</fullName>
    </submittedName>
</protein>
<dbReference type="PANTHER" id="PTHR43172">
    <property type="entry name" value="ADENYLOSUCCINATE LYASE"/>
    <property type="match status" value="1"/>
</dbReference>
<dbReference type="InterPro" id="IPR020557">
    <property type="entry name" value="Fumarate_lyase_CS"/>
</dbReference>
<dbReference type="GO" id="GO:0005829">
    <property type="term" value="C:cytosol"/>
    <property type="evidence" value="ECO:0007669"/>
    <property type="project" value="TreeGrafter"/>
</dbReference>
<dbReference type="AlphaFoldDB" id="A0A0D0PW38"/>
<dbReference type="SMART" id="SM00998">
    <property type="entry name" value="ADSL_C"/>
    <property type="match status" value="1"/>
</dbReference>
<name>A0A0D0PW38_KITGR</name>
<dbReference type="PROSITE" id="PS00163">
    <property type="entry name" value="FUMARATE_LYASES"/>
    <property type="match status" value="1"/>
</dbReference>